<protein>
    <submittedName>
        <fullName evidence="1">Uncharacterized protein</fullName>
    </submittedName>
</protein>
<proteinExistence type="predicted"/>
<evidence type="ECO:0000313" key="1">
    <source>
        <dbReference type="EMBL" id="EER00847.1"/>
    </source>
</evidence>
<accession>C5LQW2</accession>
<sequence length="295" mass="32129">MADNPSCLACPFSASTLVHNWYEERLANQQAPQPGIGDKHLRELESEISDVARDGLHVVTRIGRVKQRDTSGALLLDPRWRLFTSEHAGSFRPPPGGGTKAVEARLVNDETIPELLYEKRRPVAEEGVVPHFKPYDRHGYRSWDTTSGVAYTPPEGVVVEEEAPRGGFTTPAGLSVEDEAKAPHGLKVGCLTGERYVPIDVTDGDVSTACLSTAVQRTWLPVPDPGLAFVDEFGGKRAALPEMDNELSLPLGAGCQQKLAEDLAARGTKFYKTTTLITRGRDQRPGPSKVFCGEQ</sequence>
<name>C5LQW2_PERM5</name>
<gene>
    <name evidence="1" type="ORF">Pmar_PMAR002917</name>
</gene>
<dbReference type="GeneID" id="9044037"/>
<dbReference type="InParanoid" id="C5LQW2"/>
<reference evidence="1 2" key="1">
    <citation type="submission" date="2008-07" db="EMBL/GenBank/DDBJ databases">
        <authorList>
            <person name="El-Sayed N."/>
            <person name="Caler E."/>
            <person name="Inman J."/>
            <person name="Amedeo P."/>
            <person name="Hass B."/>
            <person name="Wortman J."/>
        </authorList>
    </citation>
    <scope>NUCLEOTIDE SEQUENCE [LARGE SCALE GENOMIC DNA]</scope>
    <source>
        <strain evidence="2">ATCC 50983 / TXsc</strain>
    </source>
</reference>
<dbReference type="RefSeq" id="XP_002768129.1">
    <property type="nucleotide sequence ID" value="XM_002768083.1"/>
</dbReference>
<dbReference type="OrthoDB" id="6745403at2759"/>
<evidence type="ECO:0000313" key="2">
    <source>
        <dbReference type="Proteomes" id="UP000007800"/>
    </source>
</evidence>
<organism evidence="2">
    <name type="scientific">Perkinsus marinus (strain ATCC 50983 / TXsc)</name>
    <dbReference type="NCBI Taxonomy" id="423536"/>
    <lineage>
        <taxon>Eukaryota</taxon>
        <taxon>Sar</taxon>
        <taxon>Alveolata</taxon>
        <taxon>Perkinsozoa</taxon>
        <taxon>Perkinsea</taxon>
        <taxon>Perkinsida</taxon>
        <taxon>Perkinsidae</taxon>
        <taxon>Perkinsus</taxon>
    </lineage>
</organism>
<dbReference type="AlphaFoldDB" id="C5LQW2"/>
<dbReference type="OMA" id="TVQRTWL"/>
<dbReference type="Proteomes" id="UP000007800">
    <property type="component" value="Unassembled WGS sequence"/>
</dbReference>
<keyword evidence="2" id="KW-1185">Reference proteome</keyword>
<dbReference type="EMBL" id="GG684654">
    <property type="protein sequence ID" value="EER00847.1"/>
    <property type="molecule type" value="Genomic_DNA"/>
</dbReference>